<evidence type="ECO:0000313" key="4">
    <source>
        <dbReference type="Proteomes" id="UP001212498"/>
    </source>
</evidence>
<keyword evidence="3" id="KW-0547">Nucleotide-binding</keyword>
<proteinExistence type="predicted"/>
<dbReference type="Gene3D" id="3.30.565.10">
    <property type="entry name" value="Histidine kinase-like ATPase, C-terminal domain"/>
    <property type="match status" value="1"/>
</dbReference>
<gene>
    <name evidence="3" type="ORF">OUY24_36265</name>
</gene>
<dbReference type="PANTHER" id="PTHR35526">
    <property type="entry name" value="ANTI-SIGMA-F FACTOR RSBW-RELATED"/>
    <property type="match status" value="1"/>
</dbReference>
<name>A0ABT4T9C2_9ACTN</name>
<keyword evidence="1" id="KW-0808">Transferase</keyword>
<dbReference type="CDD" id="cd16936">
    <property type="entry name" value="HATPase_RsbW-like"/>
    <property type="match status" value="1"/>
</dbReference>
<evidence type="ECO:0000256" key="1">
    <source>
        <dbReference type="ARBA" id="ARBA00022527"/>
    </source>
</evidence>
<dbReference type="InterPro" id="IPR003594">
    <property type="entry name" value="HATPase_dom"/>
</dbReference>
<feature type="domain" description="Histidine kinase/HSP90-like ATPase" evidence="2">
    <location>
        <begin position="20"/>
        <end position="121"/>
    </location>
</feature>
<dbReference type="Proteomes" id="UP001212498">
    <property type="component" value="Unassembled WGS sequence"/>
</dbReference>
<dbReference type="EMBL" id="JAPNUD010000173">
    <property type="protein sequence ID" value="MDA0646112.1"/>
    <property type="molecule type" value="Genomic_DNA"/>
</dbReference>
<keyword evidence="4" id="KW-1185">Reference proteome</keyword>
<sequence>MGTGLDSHMVEHHLAEEMGSISVARQVARDTLMTWGYRGRFEDVLLVVSEMVTNALVHGAGAPVLRIAGGLGHIRVEVGDSSDALPRPRSPGPSDGWGLHVVEELSIAWGTSLQEGGKVVWCELAAPLTAVTTAD</sequence>
<dbReference type="InterPro" id="IPR050267">
    <property type="entry name" value="Anti-sigma-factor_SerPK"/>
</dbReference>
<dbReference type="RefSeq" id="WP_271279530.1">
    <property type="nucleotide sequence ID" value="NZ_BAABFD010000002.1"/>
</dbReference>
<evidence type="ECO:0000313" key="3">
    <source>
        <dbReference type="EMBL" id="MDA0646112.1"/>
    </source>
</evidence>
<accession>A0ABT4T9C2</accession>
<dbReference type="SUPFAM" id="SSF55874">
    <property type="entry name" value="ATPase domain of HSP90 chaperone/DNA topoisomerase II/histidine kinase"/>
    <property type="match status" value="1"/>
</dbReference>
<dbReference type="InterPro" id="IPR036890">
    <property type="entry name" value="HATPase_C_sf"/>
</dbReference>
<dbReference type="Pfam" id="PF13581">
    <property type="entry name" value="HATPase_c_2"/>
    <property type="match status" value="1"/>
</dbReference>
<keyword evidence="1" id="KW-0723">Serine/threonine-protein kinase</keyword>
<keyword evidence="1" id="KW-0418">Kinase</keyword>
<protein>
    <submittedName>
        <fullName evidence="3">ATP-binding protein</fullName>
    </submittedName>
</protein>
<keyword evidence="3" id="KW-0067">ATP-binding</keyword>
<reference evidence="3 4" key="1">
    <citation type="submission" date="2022-11" db="EMBL/GenBank/DDBJ databases">
        <title>Nonomuraea corallina sp. nov., a new species of the genus Nonomuraea isolated from sea side sediment in Thai sea.</title>
        <authorList>
            <person name="Ngamcharungchit C."/>
            <person name="Matsumoto A."/>
            <person name="Suriyachadkun C."/>
            <person name="Panbangred W."/>
            <person name="Inahashi Y."/>
            <person name="Intra B."/>
        </authorList>
    </citation>
    <scope>NUCLEOTIDE SEQUENCE [LARGE SCALE GENOMIC DNA]</scope>
    <source>
        <strain evidence="3 4">DSM 43553</strain>
    </source>
</reference>
<evidence type="ECO:0000259" key="2">
    <source>
        <dbReference type="Pfam" id="PF13581"/>
    </source>
</evidence>
<organism evidence="3 4">
    <name type="scientific">Nonomuraea ferruginea</name>
    <dbReference type="NCBI Taxonomy" id="46174"/>
    <lineage>
        <taxon>Bacteria</taxon>
        <taxon>Bacillati</taxon>
        <taxon>Actinomycetota</taxon>
        <taxon>Actinomycetes</taxon>
        <taxon>Streptosporangiales</taxon>
        <taxon>Streptosporangiaceae</taxon>
        <taxon>Nonomuraea</taxon>
    </lineage>
</organism>
<dbReference type="GO" id="GO:0005524">
    <property type="term" value="F:ATP binding"/>
    <property type="evidence" value="ECO:0007669"/>
    <property type="project" value="UniProtKB-KW"/>
</dbReference>
<dbReference type="PANTHER" id="PTHR35526:SF3">
    <property type="entry name" value="ANTI-SIGMA-F FACTOR RSBW"/>
    <property type="match status" value="1"/>
</dbReference>
<comment type="caution">
    <text evidence="3">The sequence shown here is derived from an EMBL/GenBank/DDBJ whole genome shotgun (WGS) entry which is preliminary data.</text>
</comment>